<dbReference type="EMBL" id="BARW01030171">
    <property type="protein sequence ID" value="GAJ03582.1"/>
    <property type="molecule type" value="Genomic_DNA"/>
</dbReference>
<organism evidence="1">
    <name type="scientific">marine sediment metagenome</name>
    <dbReference type="NCBI Taxonomy" id="412755"/>
    <lineage>
        <taxon>unclassified sequences</taxon>
        <taxon>metagenomes</taxon>
        <taxon>ecological metagenomes</taxon>
    </lineage>
</organism>
<accession>X1UJ27</accession>
<dbReference type="SUPFAM" id="SSF82171">
    <property type="entry name" value="DPP6 N-terminal domain-like"/>
    <property type="match status" value="1"/>
</dbReference>
<proteinExistence type="predicted"/>
<sequence>MSTKKTIQKTIYGTFLFILCFVFINGSEAQNTDPGILTLDRIFTDREFTSERFGPARWLDDGTGYTTLEAPADGEGHDLVKYDPKTGKREILVYARQLVPEGKEKPLRIANYAWSPGGDKLLVFTNTKRVWRQNTRGDYWVLDLSSGGLKQLGAFAKPSTL</sequence>
<dbReference type="Gene3D" id="2.140.10.30">
    <property type="entry name" value="Dipeptidylpeptidase IV, N-terminal domain"/>
    <property type="match status" value="1"/>
</dbReference>
<name>X1UJ27_9ZZZZ</name>
<evidence type="ECO:0008006" key="2">
    <source>
        <dbReference type="Google" id="ProtNLM"/>
    </source>
</evidence>
<comment type="caution">
    <text evidence="1">The sequence shown here is derived from an EMBL/GenBank/DDBJ whole genome shotgun (WGS) entry which is preliminary data.</text>
</comment>
<protein>
    <recommendedName>
        <fullName evidence="2">Dipeptidylpeptidase IV N-terminal domain-containing protein</fullName>
    </recommendedName>
</protein>
<reference evidence="1" key="1">
    <citation type="journal article" date="2014" name="Front. Microbiol.">
        <title>High frequency of phylogenetically diverse reductive dehalogenase-homologous genes in deep subseafloor sedimentary metagenomes.</title>
        <authorList>
            <person name="Kawai M."/>
            <person name="Futagami T."/>
            <person name="Toyoda A."/>
            <person name="Takaki Y."/>
            <person name="Nishi S."/>
            <person name="Hori S."/>
            <person name="Arai W."/>
            <person name="Tsubouchi T."/>
            <person name="Morono Y."/>
            <person name="Uchiyama I."/>
            <person name="Ito T."/>
            <person name="Fujiyama A."/>
            <person name="Inagaki F."/>
            <person name="Takami H."/>
        </authorList>
    </citation>
    <scope>NUCLEOTIDE SEQUENCE</scope>
    <source>
        <strain evidence="1">Expedition CK06-06</strain>
    </source>
</reference>
<dbReference type="AlphaFoldDB" id="X1UJ27"/>
<feature type="non-terminal residue" evidence="1">
    <location>
        <position position="161"/>
    </location>
</feature>
<evidence type="ECO:0000313" key="1">
    <source>
        <dbReference type="EMBL" id="GAJ03582.1"/>
    </source>
</evidence>
<gene>
    <name evidence="1" type="ORF">S12H4_48304</name>
</gene>